<keyword evidence="3" id="KW-1185">Reference proteome</keyword>
<organism evidence="2 3">
    <name type="scientific">Akanthomyces muscarius</name>
    <name type="common">Entomopathogenic fungus</name>
    <name type="synonym">Lecanicillium muscarium</name>
    <dbReference type="NCBI Taxonomy" id="2231603"/>
    <lineage>
        <taxon>Eukaryota</taxon>
        <taxon>Fungi</taxon>
        <taxon>Dikarya</taxon>
        <taxon>Ascomycota</taxon>
        <taxon>Pezizomycotina</taxon>
        <taxon>Sordariomycetes</taxon>
        <taxon>Hypocreomycetidae</taxon>
        <taxon>Hypocreales</taxon>
        <taxon>Cordycipitaceae</taxon>
        <taxon>Akanthomyces</taxon>
    </lineage>
</organism>
<sequence>MTRRTTSRSAADSDGTSPAIAAQQCIFQLKKERDEKMKDVASKVLADLDKIKHQVSQECEEHERRRKQKKARTLTDIAKSMQKRNAIEEDMMAVVAGMNTTMTQLEEHVMGAYDMKERELQNLLRDDPV</sequence>
<dbReference type="RefSeq" id="XP_056058262.1">
    <property type="nucleotide sequence ID" value="XM_056202735.1"/>
</dbReference>
<reference evidence="2" key="1">
    <citation type="journal article" date="2023" name="Access Microbiol">
        <title>De-novo genome assembly for Akanthomyces muscarius, a biocontrol agent of insect agricultural pests.</title>
        <authorList>
            <person name="Erdos Z."/>
            <person name="Studholme D.J."/>
            <person name="Raymond B."/>
            <person name="Sharma M."/>
        </authorList>
    </citation>
    <scope>NUCLEOTIDE SEQUENCE</scope>
    <source>
        <strain evidence="2">Ve6</strain>
    </source>
</reference>
<keyword evidence="1" id="KW-0175">Coiled coil</keyword>
<accession>A0A9W8QN30</accession>
<gene>
    <name evidence="2" type="ORF">LMH87_005082</name>
</gene>
<comment type="caution">
    <text evidence="2">The sequence shown here is derived from an EMBL/GenBank/DDBJ whole genome shotgun (WGS) entry which is preliminary data.</text>
</comment>
<dbReference type="EMBL" id="JAJHUN010000001">
    <property type="protein sequence ID" value="KAJ4163347.1"/>
    <property type="molecule type" value="Genomic_DNA"/>
</dbReference>
<name>A0A9W8QN30_AKAMU</name>
<dbReference type="Proteomes" id="UP001144673">
    <property type="component" value="Chromosome 1"/>
</dbReference>
<dbReference type="AlphaFoldDB" id="A0A9W8QN30"/>
<proteinExistence type="predicted"/>
<evidence type="ECO:0000313" key="2">
    <source>
        <dbReference type="EMBL" id="KAJ4163347.1"/>
    </source>
</evidence>
<dbReference type="KEGG" id="amus:LMH87_005082"/>
<protein>
    <submittedName>
        <fullName evidence="2">Uncharacterized protein</fullName>
    </submittedName>
</protein>
<feature type="coiled-coil region" evidence="1">
    <location>
        <begin position="45"/>
        <end position="72"/>
    </location>
</feature>
<evidence type="ECO:0000256" key="1">
    <source>
        <dbReference type="SAM" id="Coils"/>
    </source>
</evidence>
<evidence type="ECO:0000313" key="3">
    <source>
        <dbReference type="Proteomes" id="UP001144673"/>
    </source>
</evidence>
<dbReference type="GeneID" id="80892241"/>